<protein>
    <submittedName>
        <fullName evidence="3">Bug family tripartite tricarboxylate transporter substrate binding protein</fullName>
    </submittedName>
</protein>
<gene>
    <name evidence="3" type="ORF">ACFQND_09280</name>
</gene>
<feature type="chain" id="PRO_5046675104" evidence="2">
    <location>
        <begin position="27"/>
        <end position="330"/>
    </location>
</feature>
<keyword evidence="4" id="KW-1185">Reference proteome</keyword>
<dbReference type="InterPro" id="IPR005064">
    <property type="entry name" value="BUG"/>
</dbReference>
<accession>A0ABW1TWZ4</accession>
<organism evidence="3 4">
    <name type="scientific">Polaromonas aquatica</name>
    <dbReference type="NCBI Taxonomy" id="332657"/>
    <lineage>
        <taxon>Bacteria</taxon>
        <taxon>Pseudomonadati</taxon>
        <taxon>Pseudomonadota</taxon>
        <taxon>Betaproteobacteria</taxon>
        <taxon>Burkholderiales</taxon>
        <taxon>Comamonadaceae</taxon>
        <taxon>Polaromonas</taxon>
    </lineage>
</organism>
<dbReference type="PIRSF" id="PIRSF017082">
    <property type="entry name" value="YflP"/>
    <property type="match status" value="1"/>
</dbReference>
<dbReference type="SUPFAM" id="SSF53850">
    <property type="entry name" value="Periplasmic binding protein-like II"/>
    <property type="match status" value="1"/>
</dbReference>
<evidence type="ECO:0000256" key="1">
    <source>
        <dbReference type="ARBA" id="ARBA00006987"/>
    </source>
</evidence>
<comment type="similarity">
    <text evidence="1">Belongs to the UPF0065 (bug) family.</text>
</comment>
<dbReference type="PANTHER" id="PTHR42928">
    <property type="entry name" value="TRICARBOXYLATE-BINDING PROTEIN"/>
    <property type="match status" value="1"/>
</dbReference>
<dbReference type="Pfam" id="PF03401">
    <property type="entry name" value="TctC"/>
    <property type="match status" value="1"/>
</dbReference>
<sequence>MKIKTAAWISVLMALTTILTVSQVAAQQGSGASYPDRPIKLVVPYPPGGSTDPAARLLAADIGTRLGQPVVVDNRPGAAGAIGTEAVVRAAPDGYTLLLHTSVISTDPTLKKNASYDIKRDLVPVSLAVTGPYLMVVNPTLPVRNVGELIAYARAHPGKVNFGSAGQGSSGHLIGELFKKAAGIDMVHVPYKGGGPSIAGLVGNEVQLVFDTFGGSRSLVEAGKLRAIAVTSPERSGLMPEIPTVMESGLKDFSAVYWLGIFAPAKTPQAVVDKLYRVLKGSLDSPAVRSRMMDQGNVPQGLSPSEFARVLDGDIQRYRSIIESARITID</sequence>
<proteinExistence type="inferred from homology"/>
<feature type="signal peptide" evidence="2">
    <location>
        <begin position="1"/>
        <end position="26"/>
    </location>
</feature>
<dbReference type="CDD" id="cd13578">
    <property type="entry name" value="PBP2_Bug27"/>
    <property type="match status" value="1"/>
</dbReference>
<name>A0ABW1TWZ4_9BURK</name>
<dbReference type="InterPro" id="IPR042100">
    <property type="entry name" value="Bug_dom1"/>
</dbReference>
<dbReference type="PANTHER" id="PTHR42928:SF5">
    <property type="entry name" value="BLR1237 PROTEIN"/>
    <property type="match status" value="1"/>
</dbReference>
<keyword evidence="2" id="KW-0732">Signal</keyword>
<comment type="caution">
    <text evidence="3">The sequence shown here is derived from an EMBL/GenBank/DDBJ whole genome shotgun (WGS) entry which is preliminary data.</text>
</comment>
<dbReference type="EMBL" id="JBHSRS010000018">
    <property type="protein sequence ID" value="MFC6281420.1"/>
    <property type="molecule type" value="Genomic_DNA"/>
</dbReference>
<evidence type="ECO:0000256" key="2">
    <source>
        <dbReference type="SAM" id="SignalP"/>
    </source>
</evidence>
<dbReference type="Gene3D" id="3.40.190.10">
    <property type="entry name" value="Periplasmic binding protein-like II"/>
    <property type="match status" value="1"/>
</dbReference>
<dbReference type="RefSeq" id="WP_371439085.1">
    <property type="nucleotide sequence ID" value="NZ_JBHSRS010000018.1"/>
</dbReference>
<reference evidence="4" key="1">
    <citation type="journal article" date="2019" name="Int. J. Syst. Evol. Microbiol.">
        <title>The Global Catalogue of Microorganisms (GCM) 10K type strain sequencing project: providing services to taxonomists for standard genome sequencing and annotation.</title>
        <authorList>
            <consortium name="The Broad Institute Genomics Platform"/>
            <consortium name="The Broad Institute Genome Sequencing Center for Infectious Disease"/>
            <person name="Wu L."/>
            <person name="Ma J."/>
        </authorList>
    </citation>
    <scope>NUCLEOTIDE SEQUENCE [LARGE SCALE GENOMIC DNA]</scope>
    <source>
        <strain evidence="4">CCUG 39402</strain>
    </source>
</reference>
<dbReference type="Gene3D" id="3.40.190.150">
    <property type="entry name" value="Bordetella uptake gene, domain 1"/>
    <property type="match status" value="1"/>
</dbReference>
<evidence type="ECO:0000313" key="3">
    <source>
        <dbReference type="EMBL" id="MFC6281420.1"/>
    </source>
</evidence>
<dbReference type="Proteomes" id="UP001596270">
    <property type="component" value="Unassembled WGS sequence"/>
</dbReference>
<evidence type="ECO:0000313" key="4">
    <source>
        <dbReference type="Proteomes" id="UP001596270"/>
    </source>
</evidence>